<keyword evidence="3" id="KW-1185">Reference proteome</keyword>
<protein>
    <submittedName>
        <fullName evidence="2">Tetratricopeptide-like helical</fullName>
    </submittedName>
</protein>
<sequence length="419" mass="46735">MPYWPTSSLSLALSAMLVLIPTTEDKFPMAETNLALRRSYAHLFAHAALAAAETETDDLAPALNTNPPGIESLGLDGLHPQVPIQLSPVLALVVLAIYEYCQRGNISRMRARGNQAITTAMDISIHALDSTITGYSEAQRRAWWMTPWPIMMKTQVALYESSKMVQNIERVGETADLSDFGTRIRNLDSDLVSLIGEADRHLLTTFDQEPEASVAQTMWMISRMFIHASRNRLHRFRAFMDIPLFLDKYCDLAAINSANFPHETSAPKWVANCETSFPFTEQESSVICLKSALVITTIYRNLPYPNPHGSVPSRSTTYPKTIPYFACSAMQSCYALLMLLHRLRASLATDRLASCYHLLHDPTPVSEIADAERLREELRHGVEILGRSLKSDVIFEGVGGMGREIEGAYLAAFSNCFEI</sequence>
<reference evidence="2" key="1">
    <citation type="submission" date="2022-11" db="EMBL/GenBank/DDBJ databases">
        <authorList>
            <person name="Petersen C."/>
        </authorList>
    </citation>
    <scope>NUCLEOTIDE SEQUENCE</scope>
    <source>
        <strain evidence="2">IBT 16849</strain>
    </source>
</reference>
<dbReference type="PANTHER" id="PTHR47431:SF5">
    <property type="entry name" value="ZN(II)2CYS6 TRANSCRIPTION FACTOR (EUROFUNG)"/>
    <property type="match status" value="1"/>
</dbReference>
<feature type="chain" id="PRO_5040897118" evidence="1">
    <location>
        <begin position="26"/>
        <end position="419"/>
    </location>
</feature>
<name>A0A9W9JP56_9EURO</name>
<evidence type="ECO:0000313" key="2">
    <source>
        <dbReference type="EMBL" id="KAJ5199982.1"/>
    </source>
</evidence>
<evidence type="ECO:0000256" key="1">
    <source>
        <dbReference type="SAM" id="SignalP"/>
    </source>
</evidence>
<dbReference type="Proteomes" id="UP001150879">
    <property type="component" value="Unassembled WGS sequence"/>
</dbReference>
<organism evidence="2 3">
    <name type="scientific">Penicillium cf. griseofulvum</name>
    <dbReference type="NCBI Taxonomy" id="2972120"/>
    <lineage>
        <taxon>Eukaryota</taxon>
        <taxon>Fungi</taxon>
        <taxon>Dikarya</taxon>
        <taxon>Ascomycota</taxon>
        <taxon>Pezizomycotina</taxon>
        <taxon>Eurotiomycetes</taxon>
        <taxon>Eurotiomycetidae</taxon>
        <taxon>Eurotiales</taxon>
        <taxon>Aspergillaceae</taxon>
        <taxon>Penicillium</taxon>
    </lineage>
</organism>
<feature type="signal peptide" evidence="1">
    <location>
        <begin position="1"/>
        <end position="25"/>
    </location>
</feature>
<proteinExistence type="predicted"/>
<dbReference type="PANTHER" id="PTHR47431">
    <property type="entry name" value="ZN(II)2CYS6 TRANSCRIPTION FACTOR (EUROFUNG)-RELATED"/>
    <property type="match status" value="1"/>
</dbReference>
<dbReference type="AlphaFoldDB" id="A0A9W9JP56"/>
<gene>
    <name evidence="2" type="ORF">N7472_005186</name>
</gene>
<comment type="caution">
    <text evidence="2">The sequence shown here is derived from an EMBL/GenBank/DDBJ whole genome shotgun (WGS) entry which is preliminary data.</text>
</comment>
<dbReference type="EMBL" id="JAPQKP010000003">
    <property type="protein sequence ID" value="KAJ5199982.1"/>
    <property type="molecule type" value="Genomic_DNA"/>
</dbReference>
<reference evidence="2" key="2">
    <citation type="journal article" date="2023" name="IMA Fungus">
        <title>Comparative genomic study of the Penicillium genus elucidates a diverse pangenome and 15 lateral gene transfer events.</title>
        <authorList>
            <person name="Petersen C."/>
            <person name="Sorensen T."/>
            <person name="Nielsen M.R."/>
            <person name="Sondergaard T.E."/>
            <person name="Sorensen J.L."/>
            <person name="Fitzpatrick D.A."/>
            <person name="Frisvad J.C."/>
            <person name="Nielsen K.L."/>
        </authorList>
    </citation>
    <scope>NUCLEOTIDE SEQUENCE</scope>
    <source>
        <strain evidence="2">IBT 16849</strain>
    </source>
</reference>
<accession>A0A9W9JP56</accession>
<keyword evidence="1" id="KW-0732">Signal</keyword>
<evidence type="ECO:0000313" key="3">
    <source>
        <dbReference type="Proteomes" id="UP001150879"/>
    </source>
</evidence>